<sequence length="73" mass="7652">MPVVRISWFAGKDTPTKQAVAADVTASIARHTGTDPNYVYVIFEDVQPTDWAGAGKLYGLGPDTADNGATTGP</sequence>
<protein>
    <submittedName>
        <fullName evidence="1">4-oxalocrotonate tautomerase family protein</fullName>
    </submittedName>
</protein>
<dbReference type="EMBL" id="JAPPUY010000004">
    <property type="protein sequence ID" value="MCY4746742.1"/>
    <property type="molecule type" value="Genomic_DNA"/>
</dbReference>
<proteinExistence type="predicted"/>
<dbReference type="Proteomes" id="UP001076464">
    <property type="component" value="Unassembled WGS sequence"/>
</dbReference>
<evidence type="ECO:0000313" key="1">
    <source>
        <dbReference type="EMBL" id="MCY4746742.1"/>
    </source>
</evidence>
<evidence type="ECO:0000313" key="2">
    <source>
        <dbReference type="Proteomes" id="UP001076464"/>
    </source>
</evidence>
<accession>A0ACC6CEE9</accession>
<gene>
    <name evidence="1" type="ORF">NYO99_17330</name>
</gene>
<comment type="caution">
    <text evidence="1">The sequence shown here is derived from an EMBL/GenBank/DDBJ whole genome shotgun (WGS) entry which is preliminary data.</text>
</comment>
<reference evidence="1" key="1">
    <citation type="submission" date="2022-08" db="EMBL/GenBank/DDBJ databases">
        <title>Genome sequencing of Pelomonas sp. UHG3.</title>
        <authorList>
            <person name="So Y."/>
        </authorList>
    </citation>
    <scope>NUCLEOTIDE SEQUENCE</scope>
    <source>
        <strain evidence="1">UHG3</strain>
    </source>
</reference>
<organism evidence="1 2">
    <name type="scientific">Roseateles hydrophilus</name>
    <dbReference type="NCBI Taxonomy" id="2975054"/>
    <lineage>
        <taxon>Bacteria</taxon>
        <taxon>Pseudomonadati</taxon>
        <taxon>Pseudomonadota</taxon>
        <taxon>Betaproteobacteria</taxon>
        <taxon>Burkholderiales</taxon>
        <taxon>Sphaerotilaceae</taxon>
        <taxon>Roseateles</taxon>
    </lineage>
</organism>
<name>A0ACC6CEE9_9BURK</name>
<keyword evidence="2" id="KW-1185">Reference proteome</keyword>